<dbReference type="EMBL" id="JAPQKQ010000001">
    <property type="protein sequence ID" value="KAJ5212886.1"/>
    <property type="molecule type" value="Genomic_DNA"/>
</dbReference>
<evidence type="ECO:0000256" key="4">
    <source>
        <dbReference type="ARBA" id="ARBA00023157"/>
    </source>
</evidence>
<keyword evidence="7" id="KW-1185">Reference proteome</keyword>
<evidence type="ECO:0000313" key="6">
    <source>
        <dbReference type="EMBL" id="KAJ5212886.1"/>
    </source>
</evidence>
<accession>A0A9W9T860</accession>
<keyword evidence="1" id="KW-0719">Serine esterase</keyword>
<comment type="similarity">
    <text evidence="5">Belongs to the tannase family.</text>
</comment>
<reference evidence="6" key="1">
    <citation type="submission" date="2022-11" db="EMBL/GenBank/DDBJ databases">
        <authorList>
            <person name="Petersen C."/>
        </authorList>
    </citation>
    <scope>NUCLEOTIDE SEQUENCE</scope>
    <source>
        <strain evidence="6">IBT 20477</strain>
    </source>
</reference>
<dbReference type="Pfam" id="PF07519">
    <property type="entry name" value="Tannase"/>
    <property type="match status" value="1"/>
</dbReference>
<evidence type="ECO:0000256" key="5">
    <source>
        <dbReference type="RuleBase" id="RU361238"/>
    </source>
</evidence>
<dbReference type="Proteomes" id="UP001150942">
    <property type="component" value="Unassembled WGS sequence"/>
</dbReference>
<keyword evidence="2" id="KW-0732">Signal</keyword>
<evidence type="ECO:0000256" key="1">
    <source>
        <dbReference type="ARBA" id="ARBA00022487"/>
    </source>
</evidence>
<name>A0A9W9T860_9EURO</name>
<organism evidence="6 7">
    <name type="scientific">Penicillium cf. viridicatum</name>
    <dbReference type="NCBI Taxonomy" id="2972119"/>
    <lineage>
        <taxon>Eukaryota</taxon>
        <taxon>Fungi</taxon>
        <taxon>Dikarya</taxon>
        <taxon>Ascomycota</taxon>
        <taxon>Pezizomycotina</taxon>
        <taxon>Eurotiomycetes</taxon>
        <taxon>Eurotiomycetidae</taxon>
        <taxon>Eurotiales</taxon>
        <taxon>Aspergillaceae</taxon>
        <taxon>Penicillium</taxon>
    </lineage>
</organism>
<keyword evidence="4" id="KW-1015">Disulfide bond</keyword>
<sequence>MNAPWYIAGADQAATINTGTYSTPGYRDARHDIVLAMMAWVENGTAQNDIIATKWKNDTTATEVLRQRPICHYPNQAKYDGKGDPDDASSWACKSLY</sequence>
<gene>
    <name evidence="6" type="ORF">N7449_000055</name>
</gene>
<reference evidence="6" key="2">
    <citation type="journal article" date="2023" name="IMA Fungus">
        <title>Comparative genomic study of the Penicillium genus elucidates a diverse pangenome and 15 lateral gene transfer events.</title>
        <authorList>
            <person name="Petersen C."/>
            <person name="Sorensen T."/>
            <person name="Nielsen M.R."/>
            <person name="Sondergaard T.E."/>
            <person name="Sorensen J.L."/>
            <person name="Fitzpatrick D.A."/>
            <person name="Frisvad J.C."/>
            <person name="Nielsen K.L."/>
        </authorList>
    </citation>
    <scope>NUCLEOTIDE SEQUENCE</scope>
    <source>
        <strain evidence="6">IBT 20477</strain>
    </source>
</reference>
<dbReference type="InterPro" id="IPR011118">
    <property type="entry name" value="Tannase/feruloyl_esterase"/>
</dbReference>
<dbReference type="EC" id="3.1.1.-" evidence="5"/>
<dbReference type="PANTHER" id="PTHR33938">
    <property type="entry name" value="FERULOYL ESTERASE B-RELATED"/>
    <property type="match status" value="1"/>
</dbReference>
<protein>
    <recommendedName>
        <fullName evidence="5">Carboxylic ester hydrolase</fullName>
        <ecNumber evidence="5">3.1.1.-</ecNumber>
    </recommendedName>
</protein>
<dbReference type="OrthoDB" id="3039123at2759"/>
<dbReference type="GO" id="GO:0052689">
    <property type="term" value="F:carboxylic ester hydrolase activity"/>
    <property type="evidence" value="ECO:0007669"/>
    <property type="project" value="UniProtKB-KW"/>
</dbReference>
<proteinExistence type="inferred from homology"/>
<evidence type="ECO:0000256" key="2">
    <source>
        <dbReference type="ARBA" id="ARBA00022729"/>
    </source>
</evidence>
<keyword evidence="3 5" id="KW-0378">Hydrolase</keyword>
<evidence type="ECO:0000256" key="3">
    <source>
        <dbReference type="ARBA" id="ARBA00022801"/>
    </source>
</evidence>
<evidence type="ECO:0000313" key="7">
    <source>
        <dbReference type="Proteomes" id="UP001150942"/>
    </source>
</evidence>
<comment type="caution">
    <text evidence="6">The sequence shown here is derived from an EMBL/GenBank/DDBJ whole genome shotgun (WGS) entry which is preliminary data.</text>
</comment>
<dbReference type="AlphaFoldDB" id="A0A9W9T860"/>
<dbReference type="PANTHER" id="PTHR33938:SF2">
    <property type="entry name" value="CARBOXYLIC ESTER HYDROLASE"/>
    <property type="match status" value="1"/>
</dbReference>